<evidence type="ECO:0000256" key="1">
    <source>
        <dbReference type="SAM" id="MobiDB-lite"/>
    </source>
</evidence>
<reference evidence="4" key="2">
    <citation type="submission" date="2015-01" db="EMBL/GenBank/DDBJ databases">
        <title>Evolutionary Origins and Diversification of the Mycorrhizal Mutualists.</title>
        <authorList>
            <consortium name="DOE Joint Genome Institute"/>
            <consortium name="Mycorrhizal Genomics Consortium"/>
            <person name="Kohler A."/>
            <person name="Kuo A."/>
            <person name="Nagy L.G."/>
            <person name="Floudas D."/>
            <person name="Copeland A."/>
            <person name="Barry K.W."/>
            <person name="Cichocki N."/>
            <person name="Veneault-Fourrey C."/>
            <person name="LaButti K."/>
            <person name="Lindquist E.A."/>
            <person name="Lipzen A."/>
            <person name="Lundell T."/>
            <person name="Morin E."/>
            <person name="Murat C."/>
            <person name="Riley R."/>
            <person name="Ohm R."/>
            <person name="Sun H."/>
            <person name="Tunlid A."/>
            <person name="Henrissat B."/>
            <person name="Grigoriev I.V."/>
            <person name="Hibbett D.S."/>
            <person name="Martin F."/>
        </authorList>
    </citation>
    <scope>NUCLEOTIDE SEQUENCE [LARGE SCALE GENOMIC DNA]</scope>
    <source>
        <strain evidence="4">Zn</strain>
    </source>
</reference>
<evidence type="ECO:0000313" key="3">
    <source>
        <dbReference type="EMBL" id="KIM99670.1"/>
    </source>
</evidence>
<sequence length="579" mass="65340">MASNDNTLNLTYAALAISIGAFILSILQALLAYLQFDTPAAGSASSVNPGYSPGPSLQQQQRLSLEQARLRTQTTTTAPGHTTVVQQSPTPPQAALQQASQTPNSNTQRNSDSRLQSLWKKIVKERGFEVAVVGIILAVIVMAPTFGSYATGVWSSAKDYQDWCKSEKAFTSAPRTGPSIQGHRAARADTSEVGKRRCSEEVIGELWAEKTTRKFKWREWRYQIFFEVPVFYTAPPGITIGPLTKLKPKVQLLDRFRRSSDAEPDGKDSQTFQDRAIPMEVIEIQKHVQPIYKITGTKNSCKHTMTKFSNRDEKWANVHTAEDEGCSWVLLLDALQGQEKASREWDRADELGTKHTICYLIQRKRRCWDFIPLNVTKSFATTTICHLVEMMSMLGLIWKEFDVRRSSLSAEGNGYMLRGEYVPVLGILTRFFRLSKPEHRENRIIPCNEIKRLCFGEVPSLFDTIEENLRVGPGRLEYCLKRLLPDLDETHRNPFLDPIARPPRPFMFPTLLPLPLPLPLPLSLPLPLPLPLCLLLQILLLLPPLPLLLLLLQQILFRIIVIGINDSINSKYAVRNIVT</sequence>
<protein>
    <recommendedName>
        <fullName evidence="5">Modin</fullName>
    </recommendedName>
</protein>
<dbReference type="OrthoDB" id="5227693at2759"/>
<evidence type="ECO:0008006" key="5">
    <source>
        <dbReference type="Google" id="ProtNLM"/>
    </source>
</evidence>
<organism evidence="3 4">
    <name type="scientific">Oidiodendron maius (strain Zn)</name>
    <dbReference type="NCBI Taxonomy" id="913774"/>
    <lineage>
        <taxon>Eukaryota</taxon>
        <taxon>Fungi</taxon>
        <taxon>Dikarya</taxon>
        <taxon>Ascomycota</taxon>
        <taxon>Pezizomycotina</taxon>
        <taxon>Leotiomycetes</taxon>
        <taxon>Leotiomycetes incertae sedis</taxon>
        <taxon>Myxotrichaceae</taxon>
        <taxon>Oidiodendron</taxon>
    </lineage>
</organism>
<dbReference type="HOGENOM" id="CLU_470988_0_0_1"/>
<evidence type="ECO:0000256" key="2">
    <source>
        <dbReference type="SAM" id="Phobius"/>
    </source>
</evidence>
<name>A0A0C3GUE6_OIDMZ</name>
<reference evidence="3 4" key="1">
    <citation type="submission" date="2014-04" db="EMBL/GenBank/DDBJ databases">
        <authorList>
            <consortium name="DOE Joint Genome Institute"/>
            <person name="Kuo A."/>
            <person name="Martino E."/>
            <person name="Perotto S."/>
            <person name="Kohler A."/>
            <person name="Nagy L.G."/>
            <person name="Floudas D."/>
            <person name="Copeland A."/>
            <person name="Barry K.W."/>
            <person name="Cichocki N."/>
            <person name="Veneault-Fourrey C."/>
            <person name="LaButti K."/>
            <person name="Lindquist E.A."/>
            <person name="Lipzen A."/>
            <person name="Lundell T."/>
            <person name="Morin E."/>
            <person name="Murat C."/>
            <person name="Sun H."/>
            <person name="Tunlid A."/>
            <person name="Henrissat B."/>
            <person name="Grigoriev I.V."/>
            <person name="Hibbett D.S."/>
            <person name="Martin F."/>
            <person name="Nordberg H.P."/>
            <person name="Cantor M.N."/>
            <person name="Hua S.X."/>
        </authorList>
    </citation>
    <scope>NUCLEOTIDE SEQUENCE [LARGE SCALE GENOMIC DNA]</scope>
    <source>
        <strain evidence="3 4">Zn</strain>
    </source>
</reference>
<dbReference type="InParanoid" id="A0A0C3GUE6"/>
<dbReference type="Proteomes" id="UP000054321">
    <property type="component" value="Unassembled WGS sequence"/>
</dbReference>
<feature type="transmembrane region" description="Helical" evidence="2">
    <location>
        <begin position="528"/>
        <end position="552"/>
    </location>
</feature>
<feature type="compositionally biased region" description="Polar residues" evidence="1">
    <location>
        <begin position="95"/>
        <end position="112"/>
    </location>
</feature>
<proteinExistence type="predicted"/>
<dbReference type="AlphaFoldDB" id="A0A0C3GUE6"/>
<dbReference type="EMBL" id="KN832878">
    <property type="protein sequence ID" value="KIM99670.1"/>
    <property type="molecule type" value="Genomic_DNA"/>
</dbReference>
<feature type="region of interest" description="Disordered" evidence="1">
    <location>
        <begin position="75"/>
        <end position="112"/>
    </location>
</feature>
<keyword evidence="2" id="KW-0812">Transmembrane</keyword>
<feature type="transmembrane region" description="Helical" evidence="2">
    <location>
        <begin position="12"/>
        <end position="34"/>
    </location>
</feature>
<accession>A0A0C3GUE6</accession>
<feature type="transmembrane region" description="Helical" evidence="2">
    <location>
        <begin position="130"/>
        <end position="150"/>
    </location>
</feature>
<keyword evidence="2" id="KW-1133">Transmembrane helix</keyword>
<keyword evidence="4" id="KW-1185">Reference proteome</keyword>
<keyword evidence="2" id="KW-0472">Membrane</keyword>
<gene>
    <name evidence="3" type="ORF">OIDMADRAFT_181096</name>
</gene>
<evidence type="ECO:0000313" key="4">
    <source>
        <dbReference type="Proteomes" id="UP000054321"/>
    </source>
</evidence>